<sequence>MADNPSAVFLSKERFSRHLQSVAAEARLTSLINNGHTLQVLTSRAISPMLENWDHLSDQVPWSQDRDGCGQHGGFVRLVVDVLVDRLHGHRTCKDPSRDVVCHRPPPADISEAHPDQVIDVTGGESESVRGVEQRVFELMQDGGYTTQKYWTTPTVESTFRRRSSSIAAHHEAFSSARLLNVLKAEAGELKTTSETRGRGLRLFTVDNSLQRRATQYHIDPHTPMSTSTVNRVISEAKNAIFPKDYFVNGLHQPGS</sequence>
<gene>
    <name evidence="1" type="ORF">Vbra_16759</name>
</gene>
<protein>
    <submittedName>
        <fullName evidence="1">Uncharacterized protein</fullName>
    </submittedName>
</protein>
<accession>A0A0G4G2X9</accession>
<keyword evidence="2" id="KW-1185">Reference proteome</keyword>
<name>A0A0G4G2X9_VITBC</name>
<dbReference type="AlphaFoldDB" id="A0A0G4G2X9"/>
<dbReference type="EMBL" id="CDMY01000553">
    <property type="protein sequence ID" value="CEM22396.1"/>
    <property type="molecule type" value="Genomic_DNA"/>
</dbReference>
<proteinExistence type="predicted"/>
<evidence type="ECO:0000313" key="1">
    <source>
        <dbReference type="EMBL" id="CEM22396.1"/>
    </source>
</evidence>
<evidence type="ECO:0000313" key="2">
    <source>
        <dbReference type="Proteomes" id="UP000041254"/>
    </source>
</evidence>
<dbReference type="InParanoid" id="A0A0G4G2X9"/>
<organism evidence="1 2">
    <name type="scientific">Vitrella brassicaformis (strain CCMP3155)</name>
    <dbReference type="NCBI Taxonomy" id="1169540"/>
    <lineage>
        <taxon>Eukaryota</taxon>
        <taxon>Sar</taxon>
        <taxon>Alveolata</taxon>
        <taxon>Colpodellida</taxon>
        <taxon>Vitrellaceae</taxon>
        <taxon>Vitrella</taxon>
    </lineage>
</organism>
<dbReference type="Proteomes" id="UP000041254">
    <property type="component" value="Unassembled WGS sequence"/>
</dbReference>
<reference evidence="1 2" key="1">
    <citation type="submission" date="2014-11" db="EMBL/GenBank/DDBJ databases">
        <authorList>
            <person name="Zhu J."/>
            <person name="Qi W."/>
            <person name="Song R."/>
        </authorList>
    </citation>
    <scope>NUCLEOTIDE SEQUENCE [LARGE SCALE GENOMIC DNA]</scope>
</reference>
<dbReference type="VEuPathDB" id="CryptoDB:Vbra_16759"/>